<dbReference type="GO" id="GO:0005524">
    <property type="term" value="F:ATP binding"/>
    <property type="evidence" value="ECO:0007669"/>
    <property type="project" value="InterPro"/>
</dbReference>
<feature type="region of interest" description="Disordered" evidence="4">
    <location>
        <begin position="853"/>
        <end position="874"/>
    </location>
</feature>
<dbReference type="InterPro" id="IPR001752">
    <property type="entry name" value="Kinesin_motor_dom"/>
</dbReference>
<dbReference type="SUPFAM" id="SSF47576">
    <property type="entry name" value="Calponin-homology domain, CH-domain"/>
    <property type="match status" value="1"/>
</dbReference>
<dbReference type="InterPro" id="IPR001715">
    <property type="entry name" value="CH_dom"/>
</dbReference>
<dbReference type="Gene3D" id="3.40.850.10">
    <property type="entry name" value="Kinesin motor domain"/>
    <property type="match status" value="2"/>
</dbReference>
<evidence type="ECO:0000256" key="2">
    <source>
        <dbReference type="ARBA" id="ARBA00023175"/>
    </source>
</evidence>
<dbReference type="GO" id="GO:0007018">
    <property type="term" value="P:microtubule-based movement"/>
    <property type="evidence" value="ECO:0007669"/>
    <property type="project" value="InterPro"/>
</dbReference>
<dbReference type="CDD" id="cd21203">
    <property type="entry name" value="CH_AtKIN14-like"/>
    <property type="match status" value="1"/>
</dbReference>
<dbReference type="Pfam" id="PF16796">
    <property type="entry name" value="Microtub_bd"/>
    <property type="match status" value="1"/>
</dbReference>
<feature type="region of interest" description="Disordered" evidence="4">
    <location>
        <begin position="892"/>
        <end position="958"/>
    </location>
</feature>
<feature type="region of interest" description="Disordered" evidence="4">
    <location>
        <begin position="715"/>
        <end position="793"/>
    </location>
</feature>
<dbReference type="GO" id="GO:0015630">
    <property type="term" value="C:microtubule cytoskeleton"/>
    <property type="evidence" value="ECO:0007669"/>
    <property type="project" value="TreeGrafter"/>
</dbReference>
<dbReference type="PRINTS" id="PR00380">
    <property type="entry name" value="KINESINHEAVY"/>
</dbReference>
<dbReference type="Pfam" id="PF00225">
    <property type="entry name" value="Kinesin"/>
    <property type="match status" value="1"/>
</dbReference>
<evidence type="ECO:0000256" key="1">
    <source>
        <dbReference type="ARBA" id="ARBA00010899"/>
    </source>
</evidence>
<proteinExistence type="inferred from homology"/>
<dbReference type="AlphaFoldDB" id="A0A8X8Y8V4"/>
<dbReference type="GO" id="GO:0003777">
    <property type="term" value="F:microtubule motor activity"/>
    <property type="evidence" value="ECO:0007669"/>
    <property type="project" value="InterPro"/>
</dbReference>
<dbReference type="PROSITE" id="PS50067">
    <property type="entry name" value="KINESIN_MOTOR_2"/>
    <property type="match status" value="1"/>
</dbReference>
<name>A0A8X8Y8V4_SALSN</name>
<feature type="domain" description="Calponin-homology (CH)" evidence="5">
    <location>
        <begin position="51"/>
        <end position="173"/>
    </location>
</feature>
<organism evidence="7">
    <name type="scientific">Salvia splendens</name>
    <name type="common">Scarlet sage</name>
    <dbReference type="NCBI Taxonomy" id="180675"/>
    <lineage>
        <taxon>Eukaryota</taxon>
        <taxon>Viridiplantae</taxon>
        <taxon>Streptophyta</taxon>
        <taxon>Embryophyta</taxon>
        <taxon>Tracheophyta</taxon>
        <taxon>Spermatophyta</taxon>
        <taxon>Magnoliopsida</taxon>
        <taxon>eudicotyledons</taxon>
        <taxon>Gunneridae</taxon>
        <taxon>Pentapetalae</taxon>
        <taxon>asterids</taxon>
        <taxon>lamiids</taxon>
        <taxon>Lamiales</taxon>
        <taxon>Lamiaceae</taxon>
        <taxon>Nepetoideae</taxon>
        <taxon>Mentheae</taxon>
        <taxon>Salviinae</taxon>
        <taxon>Salvia</taxon>
        <taxon>Salvia subgen. Calosphace</taxon>
        <taxon>core Calosphace</taxon>
    </lineage>
</organism>
<dbReference type="SMART" id="SM00129">
    <property type="entry name" value="KISc"/>
    <property type="match status" value="1"/>
</dbReference>
<dbReference type="FunFam" id="1.10.418.10:FF:000062">
    <property type="entry name" value="Kinesin-like protein KIN-14I isoform A"/>
    <property type="match status" value="1"/>
</dbReference>
<reference evidence="7" key="2">
    <citation type="submission" date="2020-08" db="EMBL/GenBank/DDBJ databases">
        <title>Plant Genome Project.</title>
        <authorList>
            <person name="Zhang R.-G."/>
        </authorList>
    </citation>
    <scope>NUCLEOTIDE SEQUENCE</scope>
    <source>
        <strain evidence="7">Huo1</strain>
        <tissue evidence="7">Leaf</tissue>
    </source>
</reference>
<dbReference type="EMBL" id="PNBA02000005">
    <property type="protein sequence ID" value="KAG6425388.1"/>
    <property type="molecule type" value="Genomic_DNA"/>
</dbReference>
<dbReference type="GO" id="GO:0008017">
    <property type="term" value="F:microtubule binding"/>
    <property type="evidence" value="ECO:0007669"/>
    <property type="project" value="InterPro"/>
</dbReference>
<dbReference type="SUPFAM" id="SSF52540">
    <property type="entry name" value="P-loop containing nucleoside triphosphate hydrolases"/>
    <property type="match status" value="1"/>
</dbReference>
<evidence type="ECO:0000313" key="7">
    <source>
        <dbReference type="EMBL" id="KAG6425388.1"/>
    </source>
</evidence>
<evidence type="ECO:0000256" key="3">
    <source>
        <dbReference type="PROSITE-ProRule" id="PRU00283"/>
    </source>
</evidence>
<feature type="compositionally biased region" description="Low complexity" evidence="4">
    <location>
        <begin position="777"/>
        <end position="789"/>
    </location>
</feature>
<accession>A0A8X8Y8V4</accession>
<dbReference type="PANTHER" id="PTHR47972:SF39">
    <property type="entry name" value="KINESIN-LIKE PROTEIN KIN-14I"/>
    <property type="match status" value="1"/>
</dbReference>
<sequence>MAAIEGALPFSAASVVVDVLQQHGSRSRGLDFDARGAEEAVLGNNKSVNAAIRRYEAAAWLRKLVGVVAAKDLPAEPSEEEFRLGLRSGIILCNALNKVQAGAVQKVVESSSDAVLVPDGAALSAFQYFENVRNFLVAVEEMGMPTFEASDLEQGGNSSRVVNCVLALKSYSEWHKSGGNGVWKFGGNVRESTLRKQFAGKKYEPFTGSILRITSINEKGQTATCNEQDSNRTSTASLSMLVRAVLLDKKPEEVPNLLFLDFELVPKVVASGFSQLVESVLCKVVEQFESRIRSQFEPNAHPFPLSLKKAEQKNDMSQKNKIDEEAERRFMNQHLIVDQQHQDIAVLKQTLLTTKAGLQFMQLKFHEEVENLGLHIRGLAYAASNHHRVLDENRKLYNQVQDLKGNIRVYCRVKPFLPGQYDHLSTVDHIEEGTICINTLAKNGKGRKSFNFNKVFGPSATQEETGPRDLTEHSQGVNYRALRDLFMLADQRKDSFLYEVSVQMLEIYNEQCTLEIRNSSQMGVSVPDASLVRVASTSDIIDLMNLGHKNRAVGATALNERSSRSHSCLTVHVQGRDLTTGSSLRGCMHLVDLAGSERVDKSEVTGDRLKEAQHINRSLSALGDVISSLAQKSSHVPYRNSKLTQLLQDSLGGQAKTLMFVHINPKPDAVGETISTLKFAERVASVELGAARMNKDSADVKELKEQIAGLKAALQEKTSGSGMRLSPYQHTSNSRDVSLTSPPGLRKPIEDVTNVKAHHRRSGKNRQSLDLNELLGNSPSWSSANSSRKSNVDEYDDREFCSGEWVDKLMVNKQDPFCGVDDLMTSWDPSNSNVSDAIRQKYPPDKPFGLFQTNNQFDAGDNDDVDELDAGTSDSSERDLLWQLNHSRRVSFASGGSPNVQKPIHKHTKSPEFRSMIPRFGPSPPSRKSVNGVGNGQPPLRVGRQATTETKLKTGSGK</sequence>
<gene>
    <name evidence="7" type="ORF">SASPL_115821</name>
</gene>
<dbReference type="Gene3D" id="1.10.418.10">
    <property type="entry name" value="Calponin-like domain"/>
    <property type="match status" value="1"/>
</dbReference>
<dbReference type="Pfam" id="PF00307">
    <property type="entry name" value="CH"/>
    <property type="match status" value="1"/>
</dbReference>
<keyword evidence="2" id="KW-0505">Motor protein</keyword>
<dbReference type="InterPro" id="IPR036872">
    <property type="entry name" value="CH_dom_sf"/>
</dbReference>
<comment type="similarity">
    <text evidence="1">Belongs to the TRAFAC class myosin-kinesin ATPase superfamily. Kinesin family. KIN-14 subfamily.</text>
</comment>
<dbReference type="InterPro" id="IPR027640">
    <property type="entry name" value="Kinesin-like_fam"/>
</dbReference>
<protein>
    <recommendedName>
        <fullName evidence="9">Kinesin family member C1</fullName>
    </recommendedName>
</protein>
<reference evidence="7" key="1">
    <citation type="submission" date="2018-01" db="EMBL/GenBank/DDBJ databases">
        <authorList>
            <person name="Mao J.F."/>
        </authorList>
    </citation>
    <scope>NUCLEOTIDE SEQUENCE</scope>
    <source>
        <strain evidence="7">Huo1</strain>
        <tissue evidence="7">Leaf</tissue>
    </source>
</reference>
<evidence type="ECO:0000313" key="8">
    <source>
        <dbReference type="Proteomes" id="UP000298416"/>
    </source>
</evidence>
<feature type="compositionally biased region" description="Polar residues" evidence="4">
    <location>
        <begin position="728"/>
        <end position="741"/>
    </location>
</feature>
<dbReference type="InterPro" id="IPR031852">
    <property type="entry name" value="Vik1/Cik1_MT-bd"/>
</dbReference>
<evidence type="ECO:0000259" key="6">
    <source>
        <dbReference type="PROSITE" id="PS50067"/>
    </source>
</evidence>
<feature type="domain" description="Kinesin motor" evidence="6">
    <location>
        <begin position="465"/>
        <end position="686"/>
    </location>
</feature>
<feature type="compositionally biased region" description="Acidic residues" evidence="4">
    <location>
        <begin position="860"/>
        <end position="869"/>
    </location>
</feature>
<dbReference type="PANTHER" id="PTHR47972">
    <property type="entry name" value="KINESIN-LIKE PROTEIN KLP-3"/>
    <property type="match status" value="1"/>
</dbReference>
<dbReference type="SMART" id="SM00033">
    <property type="entry name" value="CH"/>
    <property type="match status" value="1"/>
</dbReference>
<evidence type="ECO:0000259" key="5">
    <source>
        <dbReference type="PROSITE" id="PS50021"/>
    </source>
</evidence>
<comment type="caution">
    <text evidence="7">The sequence shown here is derived from an EMBL/GenBank/DDBJ whole genome shotgun (WGS) entry which is preliminary data.</text>
</comment>
<dbReference type="Proteomes" id="UP000298416">
    <property type="component" value="Unassembled WGS sequence"/>
</dbReference>
<keyword evidence="8" id="KW-1185">Reference proteome</keyword>
<evidence type="ECO:0000256" key="4">
    <source>
        <dbReference type="SAM" id="MobiDB-lite"/>
    </source>
</evidence>
<comment type="caution">
    <text evidence="3">Lacks conserved residue(s) required for the propagation of feature annotation.</text>
</comment>
<dbReference type="PROSITE" id="PS50021">
    <property type="entry name" value="CH"/>
    <property type="match status" value="1"/>
</dbReference>
<dbReference type="FunFam" id="3.40.850.10:FF:000178">
    <property type="entry name" value="Kinesin-related protein3"/>
    <property type="match status" value="1"/>
</dbReference>
<dbReference type="InterPro" id="IPR036961">
    <property type="entry name" value="Kinesin_motor_dom_sf"/>
</dbReference>
<evidence type="ECO:0008006" key="9">
    <source>
        <dbReference type="Google" id="ProtNLM"/>
    </source>
</evidence>
<dbReference type="InterPro" id="IPR027417">
    <property type="entry name" value="P-loop_NTPase"/>
</dbReference>